<comment type="caution">
    <text evidence="1">The sequence shown here is derived from an EMBL/GenBank/DDBJ whole genome shotgun (WGS) entry which is preliminary data.</text>
</comment>
<accession>A0ACC6QCJ4</accession>
<organism evidence="1 2">
    <name type="scientific">Streptomyces pratisoli</name>
    <dbReference type="NCBI Taxonomy" id="3139917"/>
    <lineage>
        <taxon>Bacteria</taxon>
        <taxon>Bacillati</taxon>
        <taxon>Actinomycetota</taxon>
        <taxon>Actinomycetes</taxon>
        <taxon>Kitasatosporales</taxon>
        <taxon>Streptomycetaceae</taxon>
        <taxon>Streptomyces</taxon>
    </lineage>
</organism>
<name>A0ACC6QCJ4_9ACTN</name>
<evidence type="ECO:0000313" key="2">
    <source>
        <dbReference type="Proteomes" id="UP001375539"/>
    </source>
</evidence>
<dbReference type="Proteomes" id="UP001375539">
    <property type="component" value="Unassembled WGS sequence"/>
</dbReference>
<evidence type="ECO:0000313" key="1">
    <source>
        <dbReference type="EMBL" id="MEJ8656046.1"/>
    </source>
</evidence>
<keyword evidence="2" id="KW-1185">Reference proteome</keyword>
<proteinExistence type="predicted"/>
<reference evidence="1" key="1">
    <citation type="submission" date="2024-03" db="EMBL/GenBank/DDBJ databases">
        <title>Novel Streptomyces species of biotechnological and ecological value are a feature of Machair soil.</title>
        <authorList>
            <person name="Prole J.R."/>
            <person name="Goodfellow M."/>
            <person name="Allenby N."/>
            <person name="Ward A.C."/>
        </authorList>
    </citation>
    <scope>NUCLEOTIDE SEQUENCE</scope>
    <source>
        <strain evidence="1">MS1.AVA.4</strain>
    </source>
</reference>
<gene>
    <name evidence="1" type="ORF">WKI58_05805</name>
</gene>
<protein>
    <submittedName>
        <fullName evidence="1">Uncharacterized protein</fullName>
    </submittedName>
</protein>
<sequence length="811" mass="80876">MENAPPPAEELRLIDRELAQLDARRALLLARRGWLLQTIRAAAAAPADPARTARPDAETSPPSAQNVLLTLGGILLAVAAIAFTLVSWGHLGIGGRALVLGAVTVTALATPALLLRRGLVSTAESVAALGLLLTVLDAYALHRVAFPGTHPGTYAAVASGVLAALWAGYGPALGTLHLPVPAAVVAAQFPLPLWALAAGSSLWVTAWATLATAALDVAIALAAKRTDVRVLGILGAVTTGGWSLLTGGRLSVSAHSPSLAEEPALLLLAAAGLALCAAWRAPASAVATAAVAGLASVAGVGGVLRAALPGEWAVPAYLLCAIVLLAAVRTGAPHGVRTGLAYASGAVHAASAIWAAPVVILTLLRPAAVLEDVWSGVPAQDAALWGTVAAPVVAATVAVVLRAAPRLLPALDLPRTTADCAALALAWSAAVAVPTALSLSYAPTLVLQLLTATAALALAVRPPRTAEATGTAGTAEAAATPGASGTPGTPPGAFAGIALACGLASGTSAAVLGLATRPATFAVLGMLVAVNVAAALLGRGLLRAVVACGAVVGTAGLVAAAAAAAGLPAHQVALALLAVPAAAALLGARLGRHPVALPVEATAAVAGLLAIVLAVPHPPTLALVLALAGVIAAGTSVRAERRPVAGYLAAVLFVAATWVRLAASGVEWPEAYTLPVTVPALAVGALRRRRDPQASSWSAYGPGLTATLVPSLFAAWGDTHWLRPLLLGVAALAVTLAGARLRLQAPLVLGGLTLALDTLHELAPYVVQVVDALPRWLPPALAGLLLLAVGATYEQRLRDARRLRDGLGRMR</sequence>
<dbReference type="EMBL" id="JBBKAI010000002">
    <property type="protein sequence ID" value="MEJ8656046.1"/>
    <property type="molecule type" value="Genomic_DNA"/>
</dbReference>